<dbReference type="EMBL" id="AP026802">
    <property type="protein sequence ID" value="BDR59272.1"/>
    <property type="molecule type" value="Genomic_DNA"/>
</dbReference>
<feature type="region of interest" description="Disordered" evidence="1">
    <location>
        <begin position="34"/>
        <end position="56"/>
    </location>
</feature>
<feature type="domain" description="Helix-hairpin-helix DNA-binding motif class 1" evidence="3">
    <location>
        <begin position="179"/>
        <end position="198"/>
    </location>
</feature>
<dbReference type="GO" id="GO:0003677">
    <property type="term" value="F:DNA binding"/>
    <property type="evidence" value="ECO:0007669"/>
    <property type="project" value="InterPro"/>
</dbReference>
<proteinExistence type="predicted"/>
<accession>A0AAU9CZ25</accession>
<feature type="transmembrane region" description="Helical" evidence="2">
    <location>
        <begin position="12"/>
        <end position="30"/>
    </location>
</feature>
<keyword evidence="2" id="KW-1133">Transmembrane helix</keyword>
<dbReference type="AlphaFoldDB" id="A0AAU9CZ25"/>
<feature type="region of interest" description="Disordered" evidence="1">
    <location>
        <begin position="116"/>
        <end position="138"/>
    </location>
</feature>
<dbReference type="KEGG" id="xap:XA3_17130"/>
<keyword evidence="2" id="KW-0812">Transmembrane</keyword>
<dbReference type="Gene3D" id="1.10.150.280">
    <property type="entry name" value="AF1531-like domain"/>
    <property type="match status" value="1"/>
</dbReference>
<evidence type="ECO:0000256" key="2">
    <source>
        <dbReference type="SAM" id="Phobius"/>
    </source>
</evidence>
<name>A0AAU9CZ25_9LACO</name>
<dbReference type="Proteomes" id="UP001321861">
    <property type="component" value="Chromosome"/>
</dbReference>
<dbReference type="InterPro" id="IPR004509">
    <property type="entry name" value="Competence_ComEA_HhH"/>
</dbReference>
<dbReference type="InterPro" id="IPR003583">
    <property type="entry name" value="Hlx-hairpin-Hlx_DNA-bd_motif"/>
</dbReference>
<gene>
    <name evidence="4" type="ORF">XA3_17130</name>
</gene>
<keyword evidence="2" id="KW-0472">Membrane</keyword>
<dbReference type="SMART" id="SM00278">
    <property type="entry name" value="HhH1"/>
    <property type="match status" value="2"/>
</dbReference>
<evidence type="ECO:0000313" key="4">
    <source>
        <dbReference type="EMBL" id="BDR59272.1"/>
    </source>
</evidence>
<dbReference type="GO" id="GO:0006281">
    <property type="term" value="P:DNA repair"/>
    <property type="evidence" value="ECO:0007669"/>
    <property type="project" value="InterPro"/>
</dbReference>
<dbReference type="NCBIfam" id="TIGR00426">
    <property type="entry name" value="competence protein ComEA helix-hairpin-helix repeat region"/>
    <property type="match status" value="1"/>
</dbReference>
<dbReference type="Pfam" id="PF12836">
    <property type="entry name" value="HHH_3"/>
    <property type="match status" value="1"/>
</dbReference>
<keyword evidence="5" id="KW-1185">Reference proteome</keyword>
<dbReference type="InterPro" id="IPR019554">
    <property type="entry name" value="Soluble_ligand-bd"/>
</dbReference>
<feature type="compositionally biased region" description="Basic and acidic residues" evidence="1">
    <location>
        <begin position="41"/>
        <end position="56"/>
    </location>
</feature>
<dbReference type="InterPro" id="IPR010994">
    <property type="entry name" value="RuvA_2-like"/>
</dbReference>
<dbReference type="PANTHER" id="PTHR21180">
    <property type="entry name" value="ENDONUCLEASE/EXONUCLEASE/PHOSPHATASE FAMILY DOMAIN-CONTAINING PROTEIN 1"/>
    <property type="match status" value="1"/>
</dbReference>
<organism evidence="4 5">
    <name type="scientific">Xylocopilactobacillus apicola</name>
    <dbReference type="NCBI Taxonomy" id="2932184"/>
    <lineage>
        <taxon>Bacteria</taxon>
        <taxon>Bacillati</taxon>
        <taxon>Bacillota</taxon>
        <taxon>Bacilli</taxon>
        <taxon>Lactobacillales</taxon>
        <taxon>Lactobacillaceae</taxon>
        <taxon>Xylocopilactobacillus</taxon>
    </lineage>
</organism>
<dbReference type="GO" id="GO:0015628">
    <property type="term" value="P:protein secretion by the type II secretion system"/>
    <property type="evidence" value="ECO:0007669"/>
    <property type="project" value="TreeGrafter"/>
</dbReference>
<evidence type="ECO:0000256" key="1">
    <source>
        <dbReference type="SAM" id="MobiDB-lite"/>
    </source>
</evidence>
<dbReference type="RefSeq" id="WP_317635075.1">
    <property type="nucleotide sequence ID" value="NZ_AP026802.1"/>
</dbReference>
<feature type="compositionally biased region" description="Polar residues" evidence="1">
    <location>
        <begin position="124"/>
        <end position="134"/>
    </location>
</feature>
<dbReference type="SUPFAM" id="SSF47781">
    <property type="entry name" value="RuvA domain 2-like"/>
    <property type="match status" value="1"/>
</dbReference>
<dbReference type="Pfam" id="PF10531">
    <property type="entry name" value="SLBB"/>
    <property type="match status" value="1"/>
</dbReference>
<sequence>MKFKKVLKKYYLALIAVVLVLVVGLGFLLMRPSKSSSKNDQLFESKSEKSSEKKSSGEQFVEIKGAVVKPGIYPIGKNTRLAEILKKAGGATPEADLKTVNLAKVARDQDSFYIPQKGEAPVAQTETAGSSPETGQEKERINLNTADLAELQKINGVGAKKAEKIIEYREANGGFRNIEDLKNIGGIGDKTFEALEDQITVSD</sequence>
<dbReference type="InterPro" id="IPR051675">
    <property type="entry name" value="Endo/Exo/Phosphatase_dom_1"/>
</dbReference>
<evidence type="ECO:0000313" key="5">
    <source>
        <dbReference type="Proteomes" id="UP001321861"/>
    </source>
</evidence>
<feature type="domain" description="Helix-hairpin-helix DNA-binding motif class 1" evidence="3">
    <location>
        <begin position="149"/>
        <end position="168"/>
    </location>
</feature>
<reference evidence="4 5" key="1">
    <citation type="journal article" date="2023" name="Microbiol. Spectr.">
        <title>Symbiosis of Carpenter Bees with Uncharacterized Lactic Acid Bacteria Showing NAD Auxotrophy.</title>
        <authorList>
            <person name="Kawasaki S."/>
            <person name="Ozawa K."/>
            <person name="Mori T."/>
            <person name="Yamamoto A."/>
            <person name="Ito M."/>
            <person name="Ohkuma M."/>
            <person name="Sakamoto M."/>
            <person name="Matsutani M."/>
        </authorList>
    </citation>
    <scope>NUCLEOTIDE SEQUENCE [LARGE SCALE GENOMIC DNA]</scope>
    <source>
        <strain evidence="4 5">XA3</strain>
    </source>
</reference>
<dbReference type="GO" id="GO:0015627">
    <property type="term" value="C:type II protein secretion system complex"/>
    <property type="evidence" value="ECO:0007669"/>
    <property type="project" value="TreeGrafter"/>
</dbReference>
<dbReference type="PANTHER" id="PTHR21180:SF32">
    <property type="entry name" value="ENDONUCLEASE_EXONUCLEASE_PHOSPHATASE FAMILY DOMAIN-CONTAINING PROTEIN 1"/>
    <property type="match status" value="1"/>
</dbReference>
<evidence type="ECO:0000259" key="3">
    <source>
        <dbReference type="SMART" id="SM00278"/>
    </source>
</evidence>
<protein>
    <submittedName>
        <fullName evidence="4">Transporter</fullName>
    </submittedName>
</protein>